<name>A0ABT8GW28_9BACL</name>
<dbReference type="InterPro" id="IPR013762">
    <property type="entry name" value="Integrase-like_cat_sf"/>
</dbReference>
<dbReference type="RefSeq" id="WP_301139930.1">
    <property type="nucleotide sequence ID" value="NZ_JAUHTQ010000029.1"/>
</dbReference>
<organism evidence="3 4">
    <name type="scientific">Ureibacillus aquaedulcis</name>
    <dbReference type="NCBI Taxonomy" id="3058421"/>
    <lineage>
        <taxon>Bacteria</taxon>
        <taxon>Bacillati</taxon>
        <taxon>Bacillota</taxon>
        <taxon>Bacilli</taxon>
        <taxon>Bacillales</taxon>
        <taxon>Caryophanaceae</taxon>
        <taxon>Ureibacillus</taxon>
    </lineage>
</organism>
<keyword evidence="1" id="KW-0233">DNA recombination</keyword>
<dbReference type="PANTHER" id="PTHR30349">
    <property type="entry name" value="PHAGE INTEGRASE-RELATED"/>
    <property type="match status" value="1"/>
</dbReference>
<dbReference type="InterPro" id="IPR002104">
    <property type="entry name" value="Integrase_catalytic"/>
</dbReference>
<dbReference type="Proteomes" id="UP001172743">
    <property type="component" value="Unassembled WGS sequence"/>
</dbReference>
<proteinExistence type="predicted"/>
<feature type="domain" description="Tyr recombinase" evidence="2">
    <location>
        <begin position="5"/>
        <end position="180"/>
    </location>
</feature>
<sequence length="184" mass="21074">MTKEKNVQPLRTAQEIEDMRWALARYASARDLFLFNLGINTGLRVSDLVPLTVKDVKGKIHLVITERKTGKPKRFMFPKAIREAIEDYIRGMQEEDYLFPSRKGNGPISTTQAYRALQKAADALGRDDIGTHTMRKTFGYHHYKRNKDVATLQILFNHSAPSITLKYIGITDDEIDKSLENFSL</sequence>
<evidence type="ECO:0000256" key="1">
    <source>
        <dbReference type="ARBA" id="ARBA00023172"/>
    </source>
</evidence>
<keyword evidence="4" id="KW-1185">Reference proteome</keyword>
<accession>A0ABT8GW28</accession>
<dbReference type="EMBL" id="JAUHTQ010000029">
    <property type="protein sequence ID" value="MDN4495620.1"/>
    <property type="molecule type" value="Genomic_DNA"/>
</dbReference>
<comment type="caution">
    <text evidence="3">The sequence shown here is derived from an EMBL/GenBank/DDBJ whole genome shotgun (WGS) entry which is preliminary data.</text>
</comment>
<dbReference type="Pfam" id="PF00589">
    <property type="entry name" value="Phage_integrase"/>
    <property type="match status" value="1"/>
</dbReference>
<gene>
    <name evidence="3" type="ORF">QYB95_18940</name>
</gene>
<reference evidence="3" key="1">
    <citation type="submission" date="2023-07" db="EMBL/GenBank/DDBJ databases">
        <title>Ureibacillus sp. isolated from freshwater well.</title>
        <authorList>
            <person name="Kirdat K."/>
            <person name="Bhatt A."/>
            <person name="Teware R."/>
            <person name="Bhavsar Y."/>
            <person name="Yadav A."/>
        </authorList>
    </citation>
    <scope>NUCLEOTIDE SEQUENCE</scope>
    <source>
        <strain evidence="3">BA0131</strain>
    </source>
</reference>
<protein>
    <submittedName>
        <fullName evidence="3">Site-specific integrase</fullName>
    </submittedName>
</protein>
<dbReference type="SUPFAM" id="SSF56349">
    <property type="entry name" value="DNA breaking-rejoining enzymes"/>
    <property type="match status" value="1"/>
</dbReference>
<dbReference type="InterPro" id="IPR050090">
    <property type="entry name" value="Tyrosine_recombinase_XerCD"/>
</dbReference>
<dbReference type="Gene3D" id="1.10.443.10">
    <property type="entry name" value="Intergrase catalytic core"/>
    <property type="match status" value="1"/>
</dbReference>
<evidence type="ECO:0000313" key="3">
    <source>
        <dbReference type="EMBL" id="MDN4495620.1"/>
    </source>
</evidence>
<dbReference type="InterPro" id="IPR011010">
    <property type="entry name" value="DNA_brk_join_enz"/>
</dbReference>
<dbReference type="CDD" id="cd01192">
    <property type="entry name" value="INT_C_like_3"/>
    <property type="match status" value="1"/>
</dbReference>
<dbReference type="PANTHER" id="PTHR30349:SF82">
    <property type="entry name" value="INTEGRASE_RECOMBINASE YOEC-RELATED"/>
    <property type="match status" value="1"/>
</dbReference>
<evidence type="ECO:0000259" key="2">
    <source>
        <dbReference type="PROSITE" id="PS51898"/>
    </source>
</evidence>
<dbReference type="PROSITE" id="PS51898">
    <property type="entry name" value="TYR_RECOMBINASE"/>
    <property type="match status" value="1"/>
</dbReference>
<evidence type="ECO:0000313" key="4">
    <source>
        <dbReference type="Proteomes" id="UP001172743"/>
    </source>
</evidence>